<name>A0ABN8YDY0_RANTA</name>
<gene>
    <name evidence="1" type="ORF">MRATA1EN1_LOCUS8742</name>
</gene>
<evidence type="ECO:0000313" key="1">
    <source>
        <dbReference type="EMBL" id="CAI9159780.1"/>
    </source>
</evidence>
<dbReference type="EMBL" id="OX459955">
    <property type="protein sequence ID" value="CAI9159780.1"/>
    <property type="molecule type" value="Genomic_DNA"/>
</dbReference>
<proteinExistence type="predicted"/>
<dbReference type="Proteomes" id="UP001176941">
    <property type="component" value="Chromosome 19"/>
</dbReference>
<keyword evidence="2" id="KW-1185">Reference proteome</keyword>
<sequence>MASLQWCGCNDRGCWKLQDVAGGEGTQARGPHFTPAAWQGQLHVGPCASFHPRAERILVYIAEQAGRTEAFPVSNFGIAVRSFASYLGETEGEGKKKDT</sequence>
<protein>
    <submittedName>
        <fullName evidence="1">Uncharacterized protein</fullName>
    </submittedName>
</protein>
<reference evidence="1" key="1">
    <citation type="submission" date="2023-04" db="EMBL/GenBank/DDBJ databases">
        <authorList>
            <consortium name="ELIXIR-Norway"/>
        </authorList>
    </citation>
    <scope>NUCLEOTIDE SEQUENCE [LARGE SCALE GENOMIC DNA]</scope>
</reference>
<evidence type="ECO:0000313" key="2">
    <source>
        <dbReference type="Proteomes" id="UP001176941"/>
    </source>
</evidence>
<organism evidence="1 2">
    <name type="scientific">Rangifer tarandus platyrhynchus</name>
    <name type="common">Svalbard reindeer</name>
    <dbReference type="NCBI Taxonomy" id="3082113"/>
    <lineage>
        <taxon>Eukaryota</taxon>
        <taxon>Metazoa</taxon>
        <taxon>Chordata</taxon>
        <taxon>Craniata</taxon>
        <taxon>Vertebrata</taxon>
        <taxon>Euteleostomi</taxon>
        <taxon>Mammalia</taxon>
        <taxon>Eutheria</taxon>
        <taxon>Laurasiatheria</taxon>
        <taxon>Artiodactyla</taxon>
        <taxon>Ruminantia</taxon>
        <taxon>Pecora</taxon>
        <taxon>Cervidae</taxon>
        <taxon>Odocoileinae</taxon>
        <taxon>Rangifer</taxon>
    </lineage>
</organism>
<accession>A0ABN8YDY0</accession>